<dbReference type="AlphaFoldDB" id="A0A915L058"/>
<evidence type="ECO:0000313" key="1">
    <source>
        <dbReference type="Proteomes" id="UP000887565"/>
    </source>
</evidence>
<name>A0A915L058_ROMCU</name>
<dbReference type="WBParaSite" id="nRc.2.0.1.t43148-RA">
    <property type="protein sequence ID" value="nRc.2.0.1.t43148-RA"/>
    <property type="gene ID" value="nRc.2.0.1.g43148"/>
</dbReference>
<dbReference type="Proteomes" id="UP000887565">
    <property type="component" value="Unplaced"/>
</dbReference>
<accession>A0A915L058</accession>
<sequence length="71" mass="8461">MFAPLVVQFCRFAWRFPDATCHQQGAQHDIIMEHFGVFVRNVSIWRKISKYNQESSCRDSKGAWLQRQMKL</sequence>
<keyword evidence="1" id="KW-1185">Reference proteome</keyword>
<evidence type="ECO:0000313" key="2">
    <source>
        <dbReference type="WBParaSite" id="nRc.2.0.1.t43148-RA"/>
    </source>
</evidence>
<reference evidence="2" key="1">
    <citation type="submission" date="2022-11" db="UniProtKB">
        <authorList>
            <consortium name="WormBaseParasite"/>
        </authorList>
    </citation>
    <scope>IDENTIFICATION</scope>
</reference>
<organism evidence="1 2">
    <name type="scientific">Romanomermis culicivorax</name>
    <name type="common">Nematode worm</name>
    <dbReference type="NCBI Taxonomy" id="13658"/>
    <lineage>
        <taxon>Eukaryota</taxon>
        <taxon>Metazoa</taxon>
        <taxon>Ecdysozoa</taxon>
        <taxon>Nematoda</taxon>
        <taxon>Enoplea</taxon>
        <taxon>Dorylaimia</taxon>
        <taxon>Mermithida</taxon>
        <taxon>Mermithoidea</taxon>
        <taxon>Mermithidae</taxon>
        <taxon>Romanomermis</taxon>
    </lineage>
</organism>
<protein>
    <submittedName>
        <fullName evidence="2">Secreted protein</fullName>
    </submittedName>
</protein>
<proteinExistence type="predicted"/>